<sequence>MPCNRVMKHSIPFVLSRPGLPALECVYFSFIRSTSCHTDMTDSVPTFYSVVPHHVTTADFRTFLALQRIMTSKLDGASLLHVLAWPQLDLPSQSIAYSWRAVGSPTNCNGYTREDTRGRVLVGCSHCIEKKLWGVLL</sequence>
<dbReference type="HOGENOM" id="CLU_1864608_0_0_1"/>
<dbReference type="AlphaFoldDB" id="A0A0C2S6Q6"/>
<evidence type="ECO:0000313" key="1">
    <source>
        <dbReference type="EMBL" id="KIL58425.1"/>
    </source>
</evidence>
<keyword evidence="2" id="KW-1185">Reference proteome</keyword>
<dbReference type="EMBL" id="KN818338">
    <property type="protein sequence ID" value="KIL58425.1"/>
    <property type="molecule type" value="Genomic_DNA"/>
</dbReference>
<accession>A0A0C2S6Q6</accession>
<name>A0A0C2S6Q6_AMAMK</name>
<dbReference type="InParanoid" id="A0A0C2S6Q6"/>
<dbReference type="Proteomes" id="UP000054549">
    <property type="component" value="Unassembled WGS sequence"/>
</dbReference>
<evidence type="ECO:0000313" key="2">
    <source>
        <dbReference type="Proteomes" id="UP000054549"/>
    </source>
</evidence>
<proteinExistence type="predicted"/>
<gene>
    <name evidence="1" type="ORF">M378DRAFT_170586</name>
</gene>
<organism evidence="1 2">
    <name type="scientific">Amanita muscaria (strain Koide BX008)</name>
    <dbReference type="NCBI Taxonomy" id="946122"/>
    <lineage>
        <taxon>Eukaryota</taxon>
        <taxon>Fungi</taxon>
        <taxon>Dikarya</taxon>
        <taxon>Basidiomycota</taxon>
        <taxon>Agaricomycotina</taxon>
        <taxon>Agaricomycetes</taxon>
        <taxon>Agaricomycetidae</taxon>
        <taxon>Agaricales</taxon>
        <taxon>Pluteineae</taxon>
        <taxon>Amanitaceae</taxon>
        <taxon>Amanita</taxon>
    </lineage>
</organism>
<protein>
    <submittedName>
        <fullName evidence="1">Uncharacterized protein</fullName>
    </submittedName>
</protein>
<reference evidence="1 2" key="1">
    <citation type="submission" date="2014-04" db="EMBL/GenBank/DDBJ databases">
        <title>Evolutionary Origins and Diversification of the Mycorrhizal Mutualists.</title>
        <authorList>
            <consortium name="DOE Joint Genome Institute"/>
            <consortium name="Mycorrhizal Genomics Consortium"/>
            <person name="Kohler A."/>
            <person name="Kuo A."/>
            <person name="Nagy L.G."/>
            <person name="Floudas D."/>
            <person name="Copeland A."/>
            <person name="Barry K.W."/>
            <person name="Cichocki N."/>
            <person name="Veneault-Fourrey C."/>
            <person name="LaButti K."/>
            <person name="Lindquist E.A."/>
            <person name="Lipzen A."/>
            <person name="Lundell T."/>
            <person name="Morin E."/>
            <person name="Murat C."/>
            <person name="Riley R."/>
            <person name="Ohm R."/>
            <person name="Sun H."/>
            <person name="Tunlid A."/>
            <person name="Henrissat B."/>
            <person name="Grigoriev I.V."/>
            <person name="Hibbett D.S."/>
            <person name="Martin F."/>
        </authorList>
    </citation>
    <scope>NUCLEOTIDE SEQUENCE [LARGE SCALE GENOMIC DNA]</scope>
    <source>
        <strain evidence="1 2">Koide BX008</strain>
    </source>
</reference>